<dbReference type="Gene3D" id="3.40.50.2300">
    <property type="match status" value="1"/>
</dbReference>
<protein>
    <submittedName>
        <fullName evidence="12">Sigma-54-dependent Fis family transcriptional regulator</fullName>
    </submittedName>
</protein>
<dbReference type="PROSITE" id="PS00675">
    <property type="entry name" value="SIGMA54_INTERACT_1"/>
    <property type="match status" value="1"/>
</dbReference>
<dbReference type="InterPro" id="IPR027417">
    <property type="entry name" value="P-loop_NTPase"/>
</dbReference>
<feature type="domain" description="Response regulatory" evidence="11">
    <location>
        <begin position="4"/>
        <end position="118"/>
    </location>
</feature>
<evidence type="ECO:0000256" key="7">
    <source>
        <dbReference type="ARBA" id="ARBA00023163"/>
    </source>
</evidence>
<dbReference type="EMBL" id="DSOV01000058">
    <property type="protein sequence ID" value="HEN43338.1"/>
    <property type="molecule type" value="Genomic_DNA"/>
</dbReference>
<dbReference type="SMART" id="SM00448">
    <property type="entry name" value="REC"/>
    <property type="match status" value="1"/>
</dbReference>
<accession>A0A831U6L9</accession>
<dbReference type="InterPro" id="IPR015940">
    <property type="entry name" value="UBA"/>
</dbReference>
<dbReference type="InterPro" id="IPR002197">
    <property type="entry name" value="HTH_Fis"/>
</dbReference>
<dbReference type="FunFam" id="3.40.50.300:FF:000006">
    <property type="entry name" value="DNA-binding transcriptional regulator NtrC"/>
    <property type="match status" value="1"/>
</dbReference>
<dbReference type="InterPro" id="IPR011006">
    <property type="entry name" value="CheY-like_superfamily"/>
</dbReference>
<sequence>MAQKILIVDDDVSLRRVLEYNLQEEGYEVLTAGSGEEGLRLFEEAGPTLVVTDLKMPGMGGFQFLREVKERSPDTVVIVITAFGAVEGAVEAMKAGAYDFITKPFNREALKLTVRKALDMQGLSRENRRLREELSEREEFRSIIGISRPMEEVFRVIDRVADTDATVLITGESGTGKELVARAIHGKSSRRAAPFVAINCAAIPRDLLESELFGHVKGAFTGAVRDKEGRFQQAEGGTLFLDEVGELPVELQSKLLRALQEKEVQPVGGARTARLDVRVVAATNADLEEAIADGRFREDLYYRLSVIPVHLPPLRERKEDIPLLVRHFAAKHGGASVVFPPETLAVMAAYGWPGNVRELENTVERMLIMRNGDTIPPDDLPEKVRRGRQPQRECQVINLPDEGYSLEQLEREIVVEALERNNWNQSSAARFLRIPRHTLIYRMEKYSIAAPERKK</sequence>
<dbReference type="Pfam" id="PF25601">
    <property type="entry name" value="AAA_lid_14"/>
    <property type="match status" value="1"/>
</dbReference>
<evidence type="ECO:0000259" key="9">
    <source>
        <dbReference type="PROSITE" id="PS50030"/>
    </source>
</evidence>
<keyword evidence="7" id="KW-0804">Transcription</keyword>
<keyword evidence="1 8" id="KW-0597">Phosphoprotein</keyword>
<dbReference type="Gene3D" id="1.10.8.60">
    <property type="match status" value="1"/>
</dbReference>
<dbReference type="CDD" id="cd00009">
    <property type="entry name" value="AAA"/>
    <property type="match status" value="1"/>
</dbReference>
<evidence type="ECO:0000256" key="5">
    <source>
        <dbReference type="ARBA" id="ARBA00023015"/>
    </source>
</evidence>
<evidence type="ECO:0000259" key="10">
    <source>
        <dbReference type="PROSITE" id="PS50045"/>
    </source>
</evidence>
<dbReference type="PANTHER" id="PTHR32071">
    <property type="entry name" value="TRANSCRIPTIONAL REGULATORY PROTEIN"/>
    <property type="match status" value="1"/>
</dbReference>
<dbReference type="SMART" id="SM00382">
    <property type="entry name" value="AAA"/>
    <property type="match status" value="1"/>
</dbReference>
<dbReference type="PROSITE" id="PS50045">
    <property type="entry name" value="SIGMA54_INTERACT_4"/>
    <property type="match status" value="1"/>
</dbReference>
<dbReference type="Pfam" id="PF00072">
    <property type="entry name" value="Response_reg"/>
    <property type="match status" value="1"/>
</dbReference>
<dbReference type="Gene3D" id="1.10.10.60">
    <property type="entry name" value="Homeodomain-like"/>
    <property type="match status" value="1"/>
</dbReference>
<keyword evidence="3" id="KW-0067">ATP-binding</keyword>
<feature type="domain" description="Sigma-54 factor interaction" evidence="10">
    <location>
        <begin position="143"/>
        <end position="368"/>
    </location>
</feature>
<feature type="modified residue" description="4-aspartylphosphate" evidence="8">
    <location>
        <position position="53"/>
    </location>
</feature>
<dbReference type="Pfam" id="PF02954">
    <property type="entry name" value="HTH_8"/>
    <property type="match status" value="1"/>
</dbReference>
<evidence type="ECO:0000256" key="1">
    <source>
        <dbReference type="ARBA" id="ARBA00022553"/>
    </source>
</evidence>
<dbReference type="PROSITE" id="PS50110">
    <property type="entry name" value="RESPONSE_REGULATORY"/>
    <property type="match status" value="1"/>
</dbReference>
<dbReference type="SUPFAM" id="SSF46689">
    <property type="entry name" value="Homeodomain-like"/>
    <property type="match status" value="1"/>
</dbReference>
<dbReference type="SUPFAM" id="SSF52172">
    <property type="entry name" value="CheY-like"/>
    <property type="match status" value="1"/>
</dbReference>
<dbReference type="AlphaFoldDB" id="A0A831U6L9"/>
<comment type="caution">
    <text evidence="12">The sequence shown here is derived from an EMBL/GenBank/DDBJ whole genome shotgun (WGS) entry which is preliminary data.</text>
</comment>
<dbReference type="GO" id="GO:0043565">
    <property type="term" value="F:sequence-specific DNA binding"/>
    <property type="evidence" value="ECO:0007669"/>
    <property type="project" value="InterPro"/>
</dbReference>
<dbReference type="PROSITE" id="PS00676">
    <property type="entry name" value="SIGMA54_INTERACT_2"/>
    <property type="match status" value="1"/>
</dbReference>
<evidence type="ECO:0000256" key="2">
    <source>
        <dbReference type="ARBA" id="ARBA00022741"/>
    </source>
</evidence>
<evidence type="ECO:0000256" key="4">
    <source>
        <dbReference type="ARBA" id="ARBA00023012"/>
    </source>
</evidence>
<feature type="domain" description="UBA" evidence="9">
    <location>
        <begin position="389"/>
        <end position="435"/>
    </location>
</feature>
<evidence type="ECO:0000256" key="8">
    <source>
        <dbReference type="PROSITE-ProRule" id="PRU00169"/>
    </source>
</evidence>
<evidence type="ECO:0000256" key="3">
    <source>
        <dbReference type="ARBA" id="ARBA00022840"/>
    </source>
</evidence>
<dbReference type="PANTHER" id="PTHR32071:SF113">
    <property type="entry name" value="ALGINATE BIOSYNTHESIS TRANSCRIPTIONAL REGULATORY PROTEIN ALGB"/>
    <property type="match status" value="1"/>
</dbReference>
<keyword evidence="4" id="KW-0902">Two-component regulatory system</keyword>
<dbReference type="InterPro" id="IPR025944">
    <property type="entry name" value="Sigma_54_int_dom_CS"/>
</dbReference>
<organism evidence="12">
    <name type="scientific">Geobacter metallireducens</name>
    <dbReference type="NCBI Taxonomy" id="28232"/>
    <lineage>
        <taxon>Bacteria</taxon>
        <taxon>Pseudomonadati</taxon>
        <taxon>Thermodesulfobacteriota</taxon>
        <taxon>Desulfuromonadia</taxon>
        <taxon>Geobacterales</taxon>
        <taxon>Geobacteraceae</taxon>
        <taxon>Geobacter</taxon>
    </lineage>
</organism>
<dbReference type="InterPro" id="IPR025943">
    <property type="entry name" value="Sigma_54_int_dom_ATP-bd_2"/>
</dbReference>
<keyword evidence="6" id="KW-0238">DNA-binding</keyword>
<dbReference type="PROSITE" id="PS00688">
    <property type="entry name" value="SIGMA54_INTERACT_3"/>
    <property type="match status" value="1"/>
</dbReference>
<dbReference type="GO" id="GO:0006355">
    <property type="term" value="P:regulation of DNA-templated transcription"/>
    <property type="evidence" value="ECO:0007669"/>
    <property type="project" value="InterPro"/>
</dbReference>
<evidence type="ECO:0000256" key="6">
    <source>
        <dbReference type="ARBA" id="ARBA00023125"/>
    </source>
</evidence>
<dbReference type="PRINTS" id="PR01590">
    <property type="entry name" value="HTHFIS"/>
</dbReference>
<dbReference type="InterPro" id="IPR001789">
    <property type="entry name" value="Sig_transdc_resp-reg_receiver"/>
</dbReference>
<dbReference type="PROSITE" id="PS50030">
    <property type="entry name" value="UBA"/>
    <property type="match status" value="1"/>
</dbReference>
<dbReference type="InterPro" id="IPR002078">
    <property type="entry name" value="Sigma_54_int"/>
</dbReference>
<evidence type="ECO:0000259" key="11">
    <source>
        <dbReference type="PROSITE" id="PS50110"/>
    </source>
</evidence>
<dbReference type="FunFam" id="3.40.50.2300:FF:000018">
    <property type="entry name" value="DNA-binding transcriptional regulator NtrC"/>
    <property type="match status" value="1"/>
</dbReference>
<dbReference type="InterPro" id="IPR009057">
    <property type="entry name" value="Homeodomain-like_sf"/>
</dbReference>
<proteinExistence type="predicted"/>
<keyword evidence="2" id="KW-0547">Nucleotide-binding</keyword>
<dbReference type="GO" id="GO:0000160">
    <property type="term" value="P:phosphorelay signal transduction system"/>
    <property type="evidence" value="ECO:0007669"/>
    <property type="project" value="UniProtKB-KW"/>
</dbReference>
<dbReference type="GO" id="GO:0005524">
    <property type="term" value="F:ATP binding"/>
    <property type="evidence" value="ECO:0007669"/>
    <property type="project" value="UniProtKB-KW"/>
</dbReference>
<evidence type="ECO:0000313" key="12">
    <source>
        <dbReference type="EMBL" id="HEN43338.1"/>
    </source>
</evidence>
<dbReference type="InterPro" id="IPR003593">
    <property type="entry name" value="AAA+_ATPase"/>
</dbReference>
<keyword evidence="5" id="KW-0805">Transcription regulation</keyword>
<dbReference type="InterPro" id="IPR058031">
    <property type="entry name" value="AAA_lid_NorR"/>
</dbReference>
<name>A0A831U6L9_GEOME</name>
<dbReference type="SUPFAM" id="SSF52540">
    <property type="entry name" value="P-loop containing nucleoside triphosphate hydrolases"/>
    <property type="match status" value="1"/>
</dbReference>
<dbReference type="Gene3D" id="3.40.50.300">
    <property type="entry name" value="P-loop containing nucleotide triphosphate hydrolases"/>
    <property type="match status" value="1"/>
</dbReference>
<dbReference type="Pfam" id="PF00158">
    <property type="entry name" value="Sigma54_activat"/>
    <property type="match status" value="1"/>
</dbReference>
<reference evidence="12" key="1">
    <citation type="journal article" date="2020" name="mSystems">
        <title>Genome- and Community-Level Interaction Insights into Carbon Utilization and Element Cycling Functions of Hydrothermarchaeota in Hydrothermal Sediment.</title>
        <authorList>
            <person name="Zhou Z."/>
            <person name="Liu Y."/>
            <person name="Xu W."/>
            <person name="Pan J."/>
            <person name="Luo Z.H."/>
            <person name="Li M."/>
        </authorList>
    </citation>
    <scope>NUCLEOTIDE SEQUENCE [LARGE SCALE GENOMIC DNA]</scope>
    <source>
        <strain evidence="12">SpSt-349</strain>
    </source>
</reference>
<dbReference type="InterPro" id="IPR025662">
    <property type="entry name" value="Sigma_54_int_dom_ATP-bd_1"/>
</dbReference>
<gene>
    <name evidence="12" type="ORF">ENQ87_13395</name>
</gene>